<dbReference type="GO" id="GO:0005886">
    <property type="term" value="C:plasma membrane"/>
    <property type="evidence" value="ECO:0007669"/>
    <property type="project" value="UniProtKB-SubCell"/>
</dbReference>
<feature type="transmembrane region" description="Helical" evidence="7">
    <location>
        <begin position="83"/>
        <end position="104"/>
    </location>
</feature>
<keyword evidence="4 7" id="KW-0812">Transmembrane</keyword>
<organism evidence="8 9">
    <name type="scientific">Novosphingobium taihuense</name>
    <dbReference type="NCBI Taxonomy" id="260085"/>
    <lineage>
        <taxon>Bacteria</taxon>
        <taxon>Pseudomonadati</taxon>
        <taxon>Pseudomonadota</taxon>
        <taxon>Alphaproteobacteria</taxon>
        <taxon>Sphingomonadales</taxon>
        <taxon>Sphingomonadaceae</taxon>
        <taxon>Novosphingobium</taxon>
    </lineage>
</organism>
<evidence type="ECO:0000256" key="6">
    <source>
        <dbReference type="ARBA" id="ARBA00023136"/>
    </source>
</evidence>
<name>A0A7W7AAX2_9SPHN</name>
<evidence type="ECO:0000313" key="9">
    <source>
        <dbReference type="Proteomes" id="UP000538566"/>
    </source>
</evidence>
<keyword evidence="9" id="KW-1185">Reference proteome</keyword>
<evidence type="ECO:0000256" key="3">
    <source>
        <dbReference type="ARBA" id="ARBA00022475"/>
    </source>
</evidence>
<dbReference type="OrthoDB" id="9810206at2"/>
<dbReference type="PANTHER" id="PTHR33452:SF1">
    <property type="entry name" value="INNER MEMBRANE PROTEIN YPHA-RELATED"/>
    <property type="match status" value="1"/>
</dbReference>
<feature type="transmembrane region" description="Helical" evidence="7">
    <location>
        <begin position="116"/>
        <end position="135"/>
    </location>
</feature>
<keyword evidence="6 7" id="KW-0472">Membrane</keyword>
<keyword evidence="3" id="KW-1003">Cell membrane</keyword>
<protein>
    <submittedName>
        <fullName evidence="8">Putative oxidoreductase</fullName>
    </submittedName>
</protein>
<dbReference type="AlphaFoldDB" id="A0A7W7AAX2"/>
<dbReference type="RefSeq" id="WP_144907896.1">
    <property type="nucleotide sequence ID" value="NZ_JACHOA010000003.1"/>
</dbReference>
<reference evidence="8 9" key="1">
    <citation type="submission" date="2020-08" db="EMBL/GenBank/DDBJ databases">
        <title>Genomic Encyclopedia of Type Strains, Phase IV (KMG-IV): sequencing the most valuable type-strain genomes for metagenomic binning, comparative biology and taxonomic classification.</title>
        <authorList>
            <person name="Goeker M."/>
        </authorList>
    </citation>
    <scope>NUCLEOTIDE SEQUENCE [LARGE SCALE GENOMIC DNA]</scope>
    <source>
        <strain evidence="8 9">DSM 17507</strain>
    </source>
</reference>
<evidence type="ECO:0000256" key="4">
    <source>
        <dbReference type="ARBA" id="ARBA00022692"/>
    </source>
</evidence>
<feature type="transmembrane region" description="Helical" evidence="7">
    <location>
        <begin position="18"/>
        <end position="36"/>
    </location>
</feature>
<dbReference type="Proteomes" id="UP000538566">
    <property type="component" value="Unassembled WGS sequence"/>
</dbReference>
<evidence type="ECO:0000256" key="5">
    <source>
        <dbReference type="ARBA" id="ARBA00022989"/>
    </source>
</evidence>
<gene>
    <name evidence="8" type="ORF">GGR37_001781</name>
</gene>
<evidence type="ECO:0000256" key="2">
    <source>
        <dbReference type="ARBA" id="ARBA00006679"/>
    </source>
</evidence>
<dbReference type="EMBL" id="JACHOA010000003">
    <property type="protein sequence ID" value="MBB4613506.1"/>
    <property type="molecule type" value="Genomic_DNA"/>
</dbReference>
<dbReference type="PANTHER" id="PTHR33452">
    <property type="entry name" value="OXIDOREDUCTASE CATD-RELATED"/>
    <property type="match status" value="1"/>
</dbReference>
<accession>A0A7W7AAX2</accession>
<comment type="similarity">
    <text evidence="2">Belongs to the DoxX family.</text>
</comment>
<comment type="caution">
    <text evidence="8">The sequence shown here is derived from an EMBL/GenBank/DDBJ whole genome shotgun (WGS) entry which is preliminary data.</text>
</comment>
<comment type="subcellular location">
    <subcellularLocation>
        <location evidence="1">Cell membrane</location>
        <topology evidence="1">Multi-pass membrane protein</topology>
    </subcellularLocation>
</comment>
<dbReference type="Pfam" id="PF07681">
    <property type="entry name" value="DoxX"/>
    <property type="match status" value="1"/>
</dbReference>
<feature type="transmembrane region" description="Helical" evidence="7">
    <location>
        <begin position="56"/>
        <end position="76"/>
    </location>
</feature>
<evidence type="ECO:0000256" key="7">
    <source>
        <dbReference type="SAM" id="Phobius"/>
    </source>
</evidence>
<evidence type="ECO:0000256" key="1">
    <source>
        <dbReference type="ARBA" id="ARBA00004651"/>
    </source>
</evidence>
<dbReference type="InterPro" id="IPR032808">
    <property type="entry name" value="DoxX"/>
</dbReference>
<evidence type="ECO:0000313" key="8">
    <source>
        <dbReference type="EMBL" id="MBB4613506.1"/>
    </source>
</evidence>
<sequence>MTTVSLDAPRASSTTSDLLAVTGRVLLAAIFVLSGVSKLADPAGTIAYISSAGLPAPSVAYGIAVIVELVGGLLLIAGFRTRIVASAIALFSLAAAVGFHANLADQNQFIHFFKNVALAGGLLQVAAFGSGRFGFDRR</sequence>
<dbReference type="InterPro" id="IPR051907">
    <property type="entry name" value="DoxX-like_oxidoreductase"/>
</dbReference>
<keyword evidence="5 7" id="KW-1133">Transmembrane helix</keyword>
<proteinExistence type="inferred from homology"/>